<protein>
    <recommendedName>
        <fullName evidence="2">Transposase</fullName>
    </recommendedName>
</protein>
<proteinExistence type="predicted"/>
<accession>A0AAT9F2K6</accession>
<reference evidence="1" key="1">
    <citation type="journal article" date="2014" name="Genome Biol. Evol.">
        <title>Genome evolution and plasticity of Serratia marcescens, an important multidrug-resistant nosocomial pathogen.</title>
        <authorList>
            <person name="Iguchi A."/>
            <person name="Nagaya Y."/>
            <person name="Pradel E."/>
            <person name="Ooka T."/>
            <person name="Ogura Y."/>
            <person name="Katsura K."/>
            <person name="Kurokawa K."/>
            <person name="Oshima K."/>
            <person name="Hattori M."/>
            <person name="Parkhill J."/>
            <person name="Sebaihia M."/>
            <person name="Coulthurst S.J."/>
            <person name="Gotoh N."/>
            <person name="Thomson N.R."/>
            <person name="Ewbank J.J."/>
            <person name="Hayashi T."/>
        </authorList>
    </citation>
    <scope>NUCLEOTIDE SEQUENCE</scope>
    <source>
        <strain evidence="1">SM39</strain>
    </source>
</reference>
<name>A0AAT9F2K6_SERMA</name>
<organism evidence="1">
    <name type="scientific">Serratia marcescens SM39</name>
    <dbReference type="NCBI Taxonomy" id="1334564"/>
    <lineage>
        <taxon>Bacteria</taxon>
        <taxon>Pseudomonadati</taxon>
        <taxon>Pseudomonadota</taxon>
        <taxon>Gammaproteobacteria</taxon>
        <taxon>Enterobacterales</taxon>
        <taxon>Yersiniaceae</taxon>
        <taxon>Serratia</taxon>
    </lineage>
</organism>
<sequence>MGAAQPDRDITALSIACGRLAPAAKDRAYDGQSPMRLKRRRGTQHRTPSINLFNYLALSLSSHRPLCPCGARLALNNPMEYATKNPLPVK</sequence>
<dbReference type="KEGG" id="smar:SM39_1514"/>
<dbReference type="EMBL" id="AP013063">
    <property type="protein sequence ID" value="BAO33556.1"/>
    <property type="molecule type" value="Genomic_DNA"/>
</dbReference>
<dbReference type="AlphaFoldDB" id="A0AAT9F2K6"/>
<evidence type="ECO:0000313" key="1">
    <source>
        <dbReference type="EMBL" id="BAO33556.1"/>
    </source>
</evidence>
<evidence type="ECO:0008006" key="2">
    <source>
        <dbReference type="Google" id="ProtNLM"/>
    </source>
</evidence>
<gene>
    <name evidence="1" type="ORF">SM39_1514</name>
</gene>